<evidence type="ECO:0000313" key="2">
    <source>
        <dbReference type="Proteomes" id="UP001202887"/>
    </source>
</evidence>
<reference evidence="1" key="2">
    <citation type="submission" date="2022-03" db="EMBL/GenBank/DDBJ databases">
        <authorList>
            <person name="Ryngajllo M."/>
            <person name="Jacek P."/>
            <person name="Kubiak K."/>
        </authorList>
    </citation>
    <scope>NUCLEOTIDE SEQUENCE</scope>
    <source>
        <strain evidence="1">SI1</strain>
    </source>
</reference>
<dbReference type="AlphaFoldDB" id="A0AAW5EYA3"/>
<protein>
    <submittedName>
        <fullName evidence="1">Dethiobiotin synthase</fullName>
    </submittedName>
</protein>
<reference evidence="1" key="1">
    <citation type="journal article" date="2021" name="Polymers (Basel)">
        <title>Highly Stretchable Bacterial Cellulose Produced by Komagataeibacter hansenii SI1.</title>
        <authorList>
            <person name="Cielecka I."/>
            <person name="Ryngajllo M."/>
            <person name="Maniukiewicz W."/>
            <person name="Bielecki S."/>
        </authorList>
    </citation>
    <scope>NUCLEOTIDE SEQUENCE</scope>
    <source>
        <strain evidence="1">SI1</strain>
    </source>
</reference>
<sequence length="78" mass="8413">GTINHTLLSLAALRARGLRVLGVILNGPPEPIGRNAIERHGRVRILAELPPTDPMGPDAIRHLATHIPSWTDVTDSVQ</sequence>
<dbReference type="Pfam" id="PF13500">
    <property type="entry name" value="AAA_26"/>
    <property type="match status" value="1"/>
</dbReference>
<organism evidence="1 2">
    <name type="scientific">Novacetimonas hansenii</name>
    <name type="common">Komagataeibacter hansenii</name>
    <dbReference type="NCBI Taxonomy" id="436"/>
    <lineage>
        <taxon>Bacteria</taxon>
        <taxon>Pseudomonadati</taxon>
        <taxon>Pseudomonadota</taxon>
        <taxon>Alphaproteobacteria</taxon>
        <taxon>Acetobacterales</taxon>
        <taxon>Acetobacteraceae</taxon>
        <taxon>Novacetimonas</taxon>
    </lineage>
</organism>
<dbReference type="RefSeq" id="WP_247068266.1">
    <property type="nucleotide sequence ID" value="NZ_JAIBCX010000432.1"/>
</dbReference>
<evidence type="ECO:0000313" key="1">
    <source>
        <dbReference type="EMBL" id="MCJ8355781.1"/>
    </source>
</evidence>
<dbReference type="SUPFAM" id="SSF52540">
    <property type="entry name" value="P-loop containing nucleoside triphosphate hydrolases"/>
    <property type="match status" value="1"/>
</dbReference>
<dbReference type="InterPro" id="IPR027417">
    <property type="entry name" value="P-loop_NTPase"/>
</dbReference>
<gene>
    <name evidence="1" type="ORF">K1W68_17630</name>
</gene>
<dbReference type="Proteomes" id="UP001202887">
    <property type="component" value="Unassembled WGS sequence"/>
</dbReference>
<dbReference type="EMBL" id="JAIBCX010000432">
    <property type="protein sequence ID" value="MCJ8355781.1"/>
    <property type="molecule type" value="Genomic_DNA"/>
</dbReference>
<dbReference type="Gene3D" id="3.40.50.300">
    <property type="entry name" value="P-loop containing nucleotide triphosphate hydrolases"/>
    <property type="match status" value="1"/>
</dbReference>
<name>A0AAW5EYA3_NOVHA</name>
<feature type="non-terminal residue" evidence="1">
    <location>
        <position position="1"/>
    </location>
</feature>
<accession>A0AAW5EYA3</accession>
<comment type="caution">
    <text evidence="1">The sequence shown here is derived from an EMBL/GenBank/DDBJ whole genome shotgun (WGS) entry which is preliminary data.</text>
</comment>
<proteinExistence type="predicted"/>